<protein>
    <submittedName>
        <fullName evidence="1">rRNA methylase</fullName>
    </submittedName>
</protein>
<accession>A0A174BKN6</accession>
<proteinExistence type="predicted"/>
<dbReference type="PANTHER" id="PTHR35276:SF1">
    <property type="entry name" value="TRNA (MNM(5)S(2)U34)-METHYLTRANSFERASE, CHLOROPLASTIC"/>
    <property type="match status" value="1"/>
</dbReference>
<dbReference type="InterPro" id="IPR010719">
    <property type="entry name" value="MnmM_MeTrfase"/>
</dbReference>
<dbReference type="GO" id="GO:0008168">
    <property type="term" value="F:methyltransferase activity"/>
    <property type="evidence" value="ECO:0007669"/>
    <property type="project" value="UniProtKB-KW"/>
</dbReference>
<evidence type="ECO:0000313" key="1">
    <source>
        <dbReference type="EMBL" id="CUO01123.1"/>
    </source>
</evidence>
<dbReference type="Proteomes" id="UP000095558">
    <property type="component" value="Unassembled WGS sequence"/>
</dbReference>
<dbReference type="PANTHER" id="PTHR35276">
    <property type="entry name" value="S-ADENOSYL-L-METHIONINE-DEPENDENT METHYLTRANSFERASES SUPERFAMILY PROTEIN"/>
    <property type="match status" value="1"/>
</dbReference>
<dbReference type="InterPro" id="IPR029063">
    <property type="entry name" value="SAM-dependent_MTases_sf"/>
</dbReference>
<keyword evidence="1" id="KW-0489">Methyltransferase</keyword>
<dbReference type="Gene3D" id="3.40.50.150">
    <property type="entry name" value="Vaccinia Virus protein VP39"/>
    <property type="match status" value="1"/>
</dbReference>
<evidence type="ECO:0000313" key="2">
    <source>
        <dbReference type="Proteomes" id="UP000095558"/>
    </source>
</evidence>
<dbReference type="Pfam" id="PF06962">
    <property type="entry name" value="rRNA_methylase"/>
    <property type="match status" value="1"/>
</dbReference>
<dbReference type="EMBL" id="CYZV01000011">
    <property type="protein sequence ID" value="CUO01123.1"/>
    <property type="molecule type" value="Genomic_DNA"/>
</dbReference>
<sequence>MFKYVSDVSLLSHNIIKEYITTKDIAVDATLGNGYDCDFLSNNFKKVYAFEIQKSACDKYVDKNNNVTIINESHAKIDSFVKEQINCVCYNLGYLPGGDKNITTLAESSLESIKKSLDLLTSNGIISIAIYRGHNEGKDEENCIINFAKNLPKSKYGVMIHECINRSSTSPLLMIIEKK</sequence>
<keyword evidence="1" id="KW-0808">Transferase</keyword>
<dbReference type="GO" id="GO:0032259">
    <property type="term" value="P:methylation"/>
    <property type="evidence" value="ECO:0007669"/>
    <property type="project" value="UniProtKB-KW"/>
</dbReference>
<dbReference type="RefSeq" id="WP_055275944.1">
    <property type="nucleotide sequence ID" value="NZ_CYYT01000001.1"/>
</dbReference>
<name>A0A174BKN6_9CLOT</name>
<gene>
    <name evidence="1" type="ORF">ERS852470_01224</name>
</gene>
<reference evidence="1 2" key="1">
    <citation type="submission" date="2015-09" db="EMBL/GenBank/DDBJ databases">
        <authorList>
            <consortium name="Pathogen Informatics"/>
        </authorList>
    </citation>
    <scope>NUCLEOTIDE SEQUENCE [LARGE SCALE GENOMIC DNA]</scope>
    <source>
        <strain evidence="1 2">2789STDY5834855</strain>
    </source>
</reference>
<organism evidence="1 2">
    <name type="scientific">Clostridium disporicum</name>
    <dbReference type="NCBI Taxonomy" id="84024"/>
    <lineage>
        <taxon>Bacteria</taxon>
        <taxon>Bacillati</taxon>
        <taxon>Bacillota</taxon>
        <taxon>Clostridia</taxon>
        <taxon>Eubacteriales</taxon>
        <taxon>Clostridiaceae</taxon>
        <taxon>Clostridium</taxon>
    </lineage>
</organism>
<dbReference type="SUPFAM" id="SSF53335">
    <property type="entry name" value="S-adenosyl-L-methionine-dependent methyltransferases"/>
    <property type="match status" value="1"/>
</dbReference>
<dbReference type="AlphaFoldDB" id="A0A174BKN6"/>
<dbReference type="OrthoDB" id="9792989at2"/>